<reference evidence="1" key="1">
    <citation type="submission" date="2020-05" db="EMBL/GenBank/DDBJ databases">
        <authorList>
            <person name="Chiriac C."/>
            <person name="Salcher M."/>
            <person name="Ghai R."/>
            <person name="Kavagutti S V."/>
        </authorList>
    </citation>
    <scope>NUCLEOTIDE SEQUENCE</scope>
</reference>
<organism evidence="1">
    <name type="scientific">freshwater metagenome</name>
    <dbReference type="NCBI Taxonomy" id="449393"/>
    <lineage>
        <taxon>unclassified sequences</taxon>
        <taxon>metagenomes</taxon>
        <taxon>ecological metagenomes</taxon>
    </lineage>
</organism>
<dbReference type="AlphaFoldDB" id="A0A6J7RQ46"/>
<accession>A0A6J7RQ46</accession>
<evidence type="ECO:0000313" key="1">
    <source>
        <dbReference type="EMBL" id="CAB5031063.1"/>
    </source>
</evidence>
<name>A0A6J7RQ46_9ZZZZ</name>
<dbReference type="EMBL" id="CAFBPV010000053">
    <property type="protein sequence ID" value="CAB5031063.1"/>
    <property type="molecule type" value="Genomic_DNA"/>
</dbReference>
<proteinExistence type="predicted"/>
<protein>
    <submittedName>
        <fullName evidence="1">Unannotated protein</fullName>
    </submittedName>
</protein>
<sequence length="143" mass="16859">MARFYQKRLTTHQRPQVSRLHLKNVTQLFSSPGVIAVKMPHQKLNVREQFLHDPNLQVYAIELALDATSDNHVFRESDQARNLGLHPILGLLNQYTEQFSRMAFLPQQDKRVKIFQRTHRLRFPRRFHRGSIHNPDALIDVCL</sequence>
<gene>
    <name evidence="1" type="ORF">UFOPK4165_00664</name>
</gene>